<proteinExistence type="predicted"/>
<evidence type="ECO:0000313" key="1">
    <source>
        <dbReference type="EMBL" id="MDI9862299.1"/>
    </source>
</evidence>
<keyword evidence="2" id="KW-1185">Reference proteome</keyword>
<dbReference type="RefSeq" id="WP_283346567.1">
    <property type="nucleotide sequence ID" value="NZ_JASHIF010000027.1"/>
</dbReference>
<name>A0ABT6YFU1_9BACT</name>
<comment type="caution">
    <text evidence="1">The sequence shown here is derived from an EMBL/GenBank/DDBJ whole genome shotgun (WGS) entry which is preliminary data.</text>
</comment>
<evidence type="ECO:0008006" key="3">
    <source>
        <dbReference type="Google" id="ProtNLM"/>
    </source>
</evidence>
<dbReference type="PROSITE" id="PS51257">
    <property type="entry name" value="PROKAR_LIPOPROTEIN"/>
    <property type="match status" value="1"/>
</dbReference>
<protein>
    <recommendedName>
        <fullName evidence="3">Lipoprotein</fullName>
    </recommendedName>
</protein>
<evidence type="ECO:0000313" key="2">
    <source>
        <dbReference type="Proteomes" id="UP001236507"/>
    </source>
</evidence>
<gene>
    <name evidence="1" type="ORF">QM524_23955</name>
</gene>
<reference evidence="1 2" key="1">
    <citation type="submission" date="2023-05" db="EMBL/GenBank/DDBJ databases">
        <title>Novel species of genus Flectobacillus isolated from stream in China.</title>
        <authorList>
            <person name="Lu H."/>
        </authorList>
    </citation>
    <scope>NUCLEOTIDE SEQUENCE [LARGE SCALE GENOMIC DNA]</scope>
    <source>
        <strain evidence="1 2">KCTC 42575</strain>
    </source>
</reference>
<accession>A0ABT6YFU1</accession>
<dbReference type="EMBL" id="JASHIF010000027">
    <property type="protein sequence ID" value="MDI9862299.1"/>
    <property type="molecule type" value="Genomic_DNA"/>
</dbReference>
<organism evidence="1 2">
    <name type="scientific">Flectobacillus roseus</name>
    <dbReference type="NCBI Taxonomy" id="502259"/>
    <lineage>
        <taxon>Bacteria</taxon>
        <taxon>Pseudomonadati</taxon>
        <taxon>Bacteroidota</taxon>
        <taxon>Cytophagia</taxon>
        <taxon>Cytophagales</taxon>
        <taxon>Flectobacillaceae</taxon>
        <taxon>Flectobacillus</taxon>
    </lineage>
</organism>
<sequence>MIKFLLLIPILTLALISCNSKTTKQAEKDTTGSFKRQDRIEKFWKWFLANERALRDFQKNPDSTLTEALDNVKKIQSGLAIEFEPPQNDILNVTVSANGDIELFPIVKEIIEKAPKIEGWHFVAFRQRIPSDKVKGMVLRAENHELKPDNMRFFPVVSGDSLDIIIYANGVTKENYNQVAYGGLLLIDNILGEYDGVTKVRSYDFQNMPTTQEELKGLKPLLNLAEYVDNFHKIKHK</sequence>
<dbReference type="Proteomes" id="UP001236507">
    <property type="component" value="Unassembled WGS sequence"/>
</dbReference>